<dbReference type="InterPro" id="IPR000909">
    <property type="entry name" value="PLipase_C_PInositol-sp_X_dom"/>
</dbReference>
<comment type="caution">
    <text evidence="4">The sequence shown here is derived from an EMBL/GenBank/DDBJ whole genome shotgun (WGS) entry which is preliminary data.</text>
</comment>
<evidence type="ECO:0000256" key="2">
    <source>
        <dbReference type="SAM" id="MobiDB-lite"/>
    </source>
</evidence>
<dbReference type="InterPro" id="IPR017946">
    <property type="entry name" value="PLC-like_Pdiesterase_TIM-brl"/>
</dbReference>
<sequence length="194" mass="22038">MFGCFNRKFKIRERRHRQTRDAFCRYTGRGTHMNADQLLRYLLEDDLNGPIKFQVHHDMTAPLQHYFIYTVKALERGVRGIELDLWPSSGKDNIHVLHGRTLTTPVPLLKCLKAIRDHAFVKSPYPVVITLEDHLTPDLQAKVAESDSDQDDEDGDTSNDQQSSQPGAPKYKSLIAVHAGKAKHGLKARALRGK</sequence>
<feature type="compositionally biased region" description="Acidic residues" evidence="2">
    <location>
        <begin position="146"/>
        <end position="157"/>
    </location>
</feature>
<dbReference type="PANTHER" id="PTHR10336">
    <property type="entry name" value="PHOSPHOINOSITIDE-SPECIFIC PHOSPHOLIPASE C FAMILY PROTEIN"/>
    <property type="match status" value="1"/>
</dbReference>
<dbReference type="SMART" id="SM00148">
    <property type="entry name" value="PLCXc"/>
    <property type="match status" value="1"/>
</dbReference>
<reference evidence="4 5" key="1">
    <citation type="journal article" date="2021" name="BMC Genomics">
        <title>Datura genome reveals duplications of psychoactive alkaloid biosynthetic genes and high mutation rate following tissue culture.</title>
        <authorList>
            <person name="Rajewski A."/>
            <person name="Carter-House D."/>
            <person name="Stajich J."/>
            <person name="Litt A."/>
        </authorList>
    </citation>
    <scope>NUCLEOTIDE SEQUENCE [LARGE SCALE GENOMIC DNA]</scope>
    <source>
        <strain evidence="4">AR-01</strain>
    </source>
</reference>
<accession>A0ABS8S0J9</accession>
<dbReference type="PROSITE" id="PS50007">
    <property type="entry name" value="PIPLC_X_DOMAIN"/>
    <property type="match status" value="1"/>
</dbReference>
<dbReference type="PANTHER" id="PTHR10336:SF200">
    <property type="entry name" value="PHOSPHOINOSITIDE PHOSPHOLIPASE C"/>
    <property type="match status" value="1"/>
</dbReference>
<dbReference type="EMBL" id="JACEIK010000211">
    <property type="protein sequence ID" value="MCD7452477.1"/>
    <property type="molecule type" value="Genomic_DNA"/>
</dbReference>
<name>A0ABS8S0J9_DATST</name>
<dbReference type="SUPFAM" id="SSF51695">
    <property type="entry name" value="PLC-like phosphodiesterases"/>
    <property type="match status" value="1"/>
</dbReference>
<dbReference type="Gene3D" id="3.20.20.190">
    <property type="entry name" value="Phosphatidylinositol (PI) phosphodiesterase"/>
    <property type="match status" value="1"/>
</dbReference>
<feature type="region of interest" description="Disordered" evidence="2">
    <location>
        <begin position="142"/>
        <end position="173"/>
    </location>
</feature>
<evidence type="ECO:0000313" key="5">
    <source>
        <dbReference type="Proteomes" id="UP000823775"/>
    </source>
</evidence>
<proteinExistence type="predicted"/>
<evidence type="ECO:0000259" key="3">
    <source>
        <dbReference type="SMART" id="SM00148"/>
    </source>
</evidence>
<gene>
    <name evidence="4" type="primary">PLC3_1</name>
    <name evidence="4" type="ORF">HAX54_017016</name>
</gene>
<dbReference type="Proteomes" id="UP000823775">
    <property type="component" value="Unassembled WGS sequence"/>
</dbReference>
<dbReference type="Pfam" id="PF00388">
    <property type="entry name" value="PI-PLC-X"/>
    <property type="match status" value="1"/>
</dbReference>
<dbReference type="InterPro" id="IPR001192">
    <property type="entry name" value="PI-PLC_fam"/>
</dbReference>
<organism evidence="4 5">
    <name type="scientific">Datura stramonium</name>
    <name type="common">Jimsonweed</name>
    <name type="synonym">Common thornapple</name>
    <dbReference type="NCBI Taxonomy" id="4076"/>
    <lineage>
        <taxon>Eukaryota</taxon>
        <taxon>Viridiplantae</taxon>
        <taxon>Streptophyta</taxon>
        <taxon>Embryophyta</taxon>
        <taxon>Tracheophyta</taxon>
        <taxon>Spermatophyta</taxon>
        <taxon>Magnoliopsida</taxon>
        <taxon>eudicotyledons</taxon>
        <taxon>Gunneridae</taxon>
        <taxon>Pentapetalae</taxon>
        <taxon>asterids</taxon>
        <taxon>lamiids</taxon>
        <taxon>Solanales</taxon>
        <taxon>Solanaceae</taxon>
        <taxon>Solanoideae</taxon>
        <taxon>Datureae</taxon>
        <taxon>Datura</taxon>
    </lineage>
</organism>
<comment type="subcellular location">
    <subcellularLocation>
        <location evidence="1">Cell membrane</location>
        <topology evidence="1">Peripheral membrane protein</topology>
    </subcellularLocation>
</comment>
<feature type="domain" description="Phosphatidylinositol-specific phospholipase C X" evidence="3">
    <location>
        <begin position="57"/>
        <end position="178"/>
    </location>
</feature>
<keyword evidence="5" id="KW-1185">Reference proteome</keyword>
<evidence type="ECO:0000313" key="4">
    <source>
        <dbReference type="EMBL" id="MCD7452477.1"/>
    </source>
</evidence>
<protein>
    <submittedName>
        <fullName evidence="4">Phospholipase C</fullName>
    </submittedName>
</protein>
<evidence type="ECO:0000256" key="1">
    <source>
        <dbReference type="ARBA" id="ARBA00004202"/>
    </source>
</evidence>